<reference evidence="1 2" key="1">
    <citation type="submission" date="2019-11" db="EMBL/GenBank/DDBJ databases">
        <title>Draft Genome Sequence of Plant Growth-Promoting Rhizosphere-Associated Bacteria.</title>
        <authorList>
            <person name="Vasilyev I.Y."/>
            <person name="Radchenko V."/>
            <person name="Ilnitskaya E.V."/>
        </authorList>
    </citation>
    <scope>NUCLEOTIDE SEQUENCE [LARGE SCALE GENOMIC DNA]</scope>
    <source>
        <strain evidence="1 2">VRA_01-1sq_f</strain>
    </source>
</reference>
<feature type="non-terminal residue" evidence="1">
    <location>
        <position position="1"/>
    </location>
</feature>
<sequence length="54" mass="6504">ADFILTVDSDSYHKLKIKEIKFKISKKKIHFAKYRHTHFWHRVQTAFIGDEDAD</sequence>
<protein>
    <submittedName>
        <fullName evidence="1">NAD kinase</fullName>
    </submittedName>
</protein>
<evidence type="ECO:0000313" key="1">
    <source>
        <dbReference type="EMBL" id="MSE08504.1"/>
    </source>
</evidence>
<keyword evidence="1" id="KW-0808">Transferase</keyword>
<comment type="caution">
    <text evidence="1">The sequence shown here is derived from an EMBL/GenBank/DDBJ whole genome shotgun (WGS) entry which is preliminary data.</text>
</comment>
<dbReference type="AlphaFoldDB" id="A0A7X2MFQ8"/>
<dbReference type="Gene3D" id="3.40.50.10330">
    <property type="entry name" value="Probable inorganic polyphosphate/atp-NAD kinase, domain 1"/>
    <property type="match status" value="1"/>
</dbReference>
<evidence type="ECO:0000313" key="2">
    <source>
        <dbReference type="Proteomes" id="UP000467635"/>
    </source>
</evidence>
<gene>
    <name evidence="1" type="ORF">GKC33_07240</name>
</gene>
<keyword evidence="1" id="KW-0418">Kinase</keyword>
<dbReference type="GO" id="GO:0016301">
    <property type="term" value="F:kinase activity"/>
    <property type="evidence" value="ECO:0007669"/>
    <property type="project" value="UniProtKB-KW"/>
</dbReference>
<dbReference type="EMBL" id="WKKX01000304">
    <property type="protein sequence ID" value="MSE08504.1"/>
    <property type="molecule type" value="Genomic_DNA"/>
</dbReference>
<accession>A0A7X2MFQ8</accession>
<proteinExistence type="predicted"/>
<dbReference type="InterPro" id="IPR017438">
    <property type="entry name" value="ATP-NAD_kinase_N"/>
</dbReference>
<organism evidence="1 2">
    <name type="scientific">Ligilactobacillus salivarius</name>
    <dbReference type="NCBI Taxonomy" id="1624"/>
    <lineage>
        <taxon>Bacteria</taxon>
        <taxon>Bacillati</taxon>
        <taxon>Bacillota</taxon>
        <taxon>Bacilli</taxon>
        <taxon>Lactobacillales</taxon>
        <taxon>Lactobacillaceae</taxon>
        <taxon>Ligilactobacillus</taxon>
    </lineage>
</organism>
<name>A0A7X2MFQ8_9LACO</name>
<dbReference type="Proteomes" id="UP000467635">
    <property type="component" value="Unassembled WGS sequence"/>
</dbReference>